<evidence type="ECO:0000256" key="1">
    <source>
        <dbReference type="SAM" id="MobiDB-lite"/>
    </source>
</evidence>
<feature type="compositionally biased region" description="Gly residues" evidence="1">
    <location>
        <begin position="39"/>
        <end position="48"/>
    </location>
</feature>
<protein>
    <submittedName>
        <fullName evidence="2">Uncharacterized protein</fullName>
    </submittedName>
</protein>
<feature type="compositionally biased region" description="Polar residues" evidence="1">
    <location>
        <begin position="15"/>
        <end position="24"/>
    </location>
</feature>
<reference evidence="2 3" key="1">
    <citation type="submission" date="2019-03" db="EMBL/GenBank/DDBJ databases">
        <title>First draft genome of Liparis tanakae, snailfish: a comprehensive survey of snailfish specific genes.</title>
        <authorList>
            <person name="Kim W."/>
            <person name="Song I."/>
            <person name="Jeong J.-H."/>
            <person name="Kim D."/>
            <person name="Kim S."/>
            <person name="Ryu S."/>
            <person name="Song J.Y."/>
            <person name="Lee S.K."/>
        </authorList>
    </citation>
    <scope>NUCLEOTIDE SEQUENCE [LARGE SCALE GENOMIC DNA]</scope>
    <source>
        <tissue evidence="2">Muscle</tissue>
    </source>
</reference>
<dbReference type="Proteomes" id="UP000314294">
    <property type="component" value="Unassembled WGS sequence"/>
</dbReference>
<accession>A0A4Z2F4B0</accession>
<feature type="region of interest" description="Disordered" evidence="1">
    <location>
        <begin position="1"/>
        <end position="93"/>
    </location>
</feature>
<evidence type="ECO:0000313" key="2">
    <source>
        <dbReference type="EMBL" id="TNN35601.1"/>
    </source>
</evidence>
<feature type="compositionally biased region" description="Basic and acidic residues" evidence="1">
    <location>
        <begin position="1"/>
        <end position="11"/>
    </location>
</feature>
<dbReference type="AlphaFoldDB" id="A0A4Z2F4B0"/>
<name>A0A4Z2F4B0_9TELE</name>
<comment type="caution">
    <text evidence="2">The sequence shown here is derived from an EMBL/GenBank/DDBJ whole genome shotgun (WGS) entry which is preliminary data.</text>
</comment>
<evidence type="ECO:0000313" key="3">
    <source>
        <dbReference type="Proteomes" id="UP000314294"/>
    </source>
</evidence>
<keyword evidence="3" id="KW-1185">Reference proteome</keyword>
<proteinExistence type="predicted"/>
<sequence length="407" mass="41650">MGSDKDKRSHEVPGSQYSPWSLSAQPPPSCSPSTATGPRNGGGAGAAGAGRQLSTSMRAEQRSASSAAGTASPLESAAGTDGESVPSGVRSTCISESHPDLEAHACLETASSPLAISLTVTCSSSGSVSLRFTVSPLAKEDLTALAAVCSPWSMSASLFCKWFCTNTNGYRYSPAGYPRVHVPAIAAFFPPLPFRQHVLRFLRISFLRRVMNPWWFHRVVHSGPRGGRNESRLRLLALGSRSVSKHLTRVGWPSALLLGVSLPSFPRPLPLPLPLPRPAALTLCPAPVEPQQSQALGVLFLPDVRPLTWPSAAAEAAGVCAEDRGDGALAASASTGGDSGATGARGGGRVEAEAKSLAAARSRLVVFPCGDTRGGGGGGGGGGAAAGTVRRGEAGGVAVFIGDAEPL</sequence>
<dbReference type="EMBL" id="SRLO01001742">
    <property type="protein sequence ID" value="TNN35601.1"/>
    <property type="molecule type" value="Genomic_DNA"/>
</dbReference>
<gene>
    <name evidence="2" type="ORF">EYF80_054231</name>
</gene>
<organism evidence="2 3">
    <name type="scientific">Liparis tanakae</name>
    <name type="common">Tanaka's snailfish</name>
    <dbReference type="NCBI Taxonomy" id="230148"/>
    <lineage>
        <taxon>Eukaryota</taxon>
        <taxon>Metazoa</taxon>
        <taxon>Chordata</taxon>
        <taxon>Craniata</taxon>
        <taxon>Vertebrata</taxon>
        <taxon>Euteleostomi</taxon>
        <taxon>Actinopterygii</taxon>
        <taxon>Neopterygii</taxon>
        <taxon>Teleostei</taxon>
        <taxon>Neoteleostei</taxon>
        <taxon>Acanthomorphata</taxon>
        <taxon>Eupercaria</taxon>
        <taxon>Perciformes</taxon>
        <taxon>Cottioidei</taxon>
        <taxon>Cottales</taxon>
        <taxon>Liparidae</taxon>
        <taxon>Liparis</taxon>
    </lineage>
</organism>
<feature type="compositionally biased region" description="Polar residues" evidence="1">
    <location>
        <begin position="52"/>
        <end position="69"/>
    </location>
</feature>